<dbReference type="EMBL" id="SNXO01000050">
    <property type="protein sequence ID" value="TDP48633.1"/>
    <property type="molecule type" value="Genomic_DNA"/>
</dbReference>
<reference evidence="1 2" key="1">
    <citation type="submission" date="2019-03" db="EMBL/GenBank/DDBJ databases">
        <title>Genomic Encyclopedia of Type Strains, Phase IV (KMG-IV): sequencing the most valuable type-strain genomes for metagenomic binning, comparative biology and taxonomic classification.</title>
        <authorList>
            <person name="Goeker M."/>
        </authorList>
    </citation>
    <scope>NUCLEOTIDE SEQUENCE [LARGE SCALE GENOMIC DNA]</scope>
    <source>
        <strain evidence="1 2">DSM 28287</strain>
    </source>
</reference>
<gene>
    <name evidence="1" type="ORF">EV211_15011</name>
</gene>
<evidence type="ECO:0008006" key="3">
    <source>
        <dbReference type="Google" id="ProtNLM"/>
    </source>
</evidence>
<dbReference type="Proteomes" id="UP000295500">
    <property type="component" value="Unassembled WGS sequence"/>
</dbReference>
<comment type="caution">
    <text evidence="1">The sequence shown here is derived from an EMBL/GenBank/DDBJ whole genome shotgun (WGS) entry which is preliminary data.</text>
</comment>
<name>A0A4R6Q0K3_9FIRM</name>
<accession>A0A4R6Q0K3</accession>
<sequence length="159" mass="17615">MNEDLKALIDTYYSLADAMAAQGLPGDGESLKTHMAMVSVAVAAAEGSVRESEINCIREYLDYPLTKEIVHENILPAKLDKILTRPPVEIYAFVAAEKNMAGAEEGPGTADMFIKVVDSYLTEMIMADGDADENETWIKDKYISMLKSEVKKTRKKFKS</sequence>
<protein>
    <recommendedName>
        <fullName evidence="3">Tellurite resistance protein TerB</fullName>
    </recommendedName>
</protein>
<proteinExistence type="predicted"/>
<dbReference type="AlphaFoldDB" id="A0A4R6Q0K3"/>
<dbReference type="SUPFAM" id="SSF158682">
    <property type="entry name" value="TerB-like"/>
    <property type="match status" value="1"/>
</dbReference>
<dbReference type="RefSeq" id="WP_133529245.1">
    <property type="nucleotide sequence ID" value="NZ_SNXO01000050.1"/>
</dbReference>
<keyword evidence="2" id="KW-1185">Reference proteome</keyword>
<evidence type="ECO:0000313" key="1">
    <source>
        <dbReference type="EMBL" id="TDP48633.1"/>
    </source>
</evidence>
<organism evidence="1 2">
    <name type="scientific">Aminicella lysinilytica</name>
    <dbReference type="NCBI Taxonomy" id="433323"/>
    <lineage>
        <taxon>Bacteria</taxon>
        <taxon>Bacillati</taxon>
        <taxon>Bacillota</taxon>
        <taxon>Clostridia</taxon>
        <taxon>Peptostreptococcales</taxon>
        <taxon>Anaerovoracaceae</taxon>
        <taxon>Aminicella</taxon>
    </lineage>
</organism>
<dbReference type="InterPro" id="IPR029024">
    <property type="entry name" value="TerB-like"/>
</dbReference>
<evidence type="ECO:0000313" key="2">
    <source>
        <dbReference type="Proteomes" id="UP000295500"/>
    </source>
</evidence>